<sequence length="171" mass="18998">MNKYQLSTTIKKTSRHLWKHECGETYTRNDIIQLEETEAGKRLCSGCKGSFFFEANFSEVHPTTRKGKGGSTKVQREIMRENTTKMKKRTRGQGPPYSVLPQLFLPNLVPGGNCFVPSGKKVRVEGKLKIIQWSQVPLGASGSSIIKTKDLVLAGISLHISGGEIFFPSQV</sequence>
<comment type="caution">
    <text evidence="1">The sequence shown here is derived from an EMBL/GenBank/DDBJ whole genome shotgun (WGS) entry which is preliminary data.</text>
</comment>
<dbReference type="EMBL" id="CAJVQB010020526">
    <property type="protein sequence ID" value="CAG8794642.1"/>
    <property type="molecule type" value="Genomic_DNA"/>
</dbReference>
<keyword evidence="2" id="KW-1185">Reference proteome</keyword>
<name>A0ABN7VR74_GIGMA</name>
<dbReference type="Proteomes" id="UP000789901">
    <property type="component" value="Unassembled WGS sequence"/>
</dbReference>
<accession>A0ABN7VR74</accession>
<gene>
    <name evidence="1" type="ORF">GMARGA_LOCUS21824</name>
</gene>
<reference evidence="1 2" key="1">
    <citation type="submission" date="2021-06" db="EMBL/GenBank/DDBJ databases">
        <authorList>
            <person name="Kallberg Y."/>
            <person name="Tangrot J."/>
            <person name="Rosling A."/>
        </authorList>
    </citation>
    <scope>NUCLEOTIDE SEQUENCE [LARGE SCALE GENOMIC DNA]</scope>
    <source>
        <strain evidence="1 2">120-4 pot B 10/14</strain>
    </source>
</reference>
<evidence type="ECO:0000313" key="1">
    <source>
        <dbReference type="EMBL" id="CAG8794642.1"/>
    </source>
</evidence>
<proteinExistence type="predicted"/>
<organism evidence="1 2">
    <name type="scientific">Gigaspora margarita</name>
    <dbReference type="NCBI Taxonomy" id="4874"/>
    <lineage>
        <taxon>Eukaryota</taxon>
        <taxon>Fungi</taxon>
        <taxon>Fungi incertae sedis</taxon>
        <taxon>Mucoromycota</taxon>
        <taxon>Glomeromycotina</taxon>
        <taxon>Glomeromycetes</taxon>
        <taxon>Diversisporales</taxon>
        <taxon>Gigasporaceae</taxon>
        <taxon>Gigaspora</taxon>
    </lineage>
</organism>
<evidence type="ECO:0000313" key="2">
    <source>
        <dbReference type="Proteomes" id="UP000789901"/>
    </source>
</evidence>
<protein>
    <submittedName>
        <fullName evidence="1">11347_t:CDS:1</fullName>
    </submittedName>
</protein>